<dbReference type="InterPro" id="IPR053959">
    <property type="entry name" value="YvlB/LiaX_N"/>
</dbReference>
<dbReference type="Proteomes" id="UP000184526">
    <property type="component" value="Unassembled WGS sequence"/>
</dbReference>
<dbReference type="Pfam" id="PF22746">
    <property type="entry name" value="SHOCT-like_DUF2089-C"/>
    <property type="match status" value="1"/>
</dbReference>
<gene>
    <name evidence="2" type="ORF">SAMN02745196_02668</name>
</gene>
<dbReference type="OrthoDB" id="9808584at2"/>
<proteinExistence type="predicted"/>
<evidence type="ECO:0000313" key="3">
    <source>
        <dbReference type="Proteomes" id="UP000184526"/>
    </source>
</evidence>
<dbReference type="EMBL" id="FQXP01000011">
    <property type="protein sequence ID" value="SHI07135.1"/>
    <property type="molecule type" value="Genomic_DNA"/>
</dbReference>
<dbReference type="RefSeq" id="WP_072832501.1">
    <property type="nucleotide sequence ID" value="NZ_FQXP01000011.1"/>
</dbReference>
<name>A0A1M5Y4W0_9CLOT</name>
<keyword evidence="3" id="KW-1185">Reference proteome</keyword>
<organism evidence="2 3">
    <name type="scientific">Clostridium collagenovorans DSM 3089</name>
    <dbReference type="NCBI Taxonomy" id="1121306"/>
    <lineage>
        <taxon>Bacteria</taxon>
        <taxon>Bacillati</taxon>
        <taxon>Bacillota</taxon>
        <taxon>Clostridia</taxon>
        <taxon>Eubacteriales</taxon>
        <taxon>Clostridiaceae</taxon>
        <taxon>Clostridium</taxon>
    </lineage>
</organism>
<evidence type="ECO:0000313" key="2">
    <source>
        <dbReference type="EMBL" id="SHI07135.1"/>
    </source>
</evidence>
<dbReference type="STRING" id="1121306.SAMN02745196_02668"/>
<dbReference type="AlphaFoldDB" id="A0A1M5Y4W0"/>
<reference evidence="2 3" key="1">
    <citation type="submission" date="2016-11" db="EMBL/GenBank/DDBJ databases">
        <authorList>
            <person name="Jaros S."/>
            <person name="Januszkiewicz K."/>
            <person name="Wedrychowicz H."/>
        </authorList>
    </citation>
    <scope>NUCLEOTIDE SEQUENCE [LARGE SCALE GENOMIC DNA]</scope>
    <source>
        <strain evidence="2 3">DSM 3089</strain>
    </source>
</reference>
<feature type="domain" description="YvlB/LiaX N-terminal" evidence="1">
    <location>
        <begin position="7"/>
        <end position="33"/>
    </location>
</feature>
<evidence type="ECO:0000259" key="1">
    <source>
        <dbReference type="Pfam" id="PF22746"/>
    </source>
</evidence>
<accession>A0A1M5Y4W0</accession>
<sequence>MNEEVVTVLKMVEEGKISVDKAKEIIEALESSSKNTDIVPAKLYDDKFFRVNILSNEGDRVNIQLPIKVIKEVIKLTGKLPISTSIEGMEGIDIDEIMNTIVSCLDNEVMGDIVDISSSQGDIVKIGIS</sequence>
<protein>
    <recommendedName>
        <fullName evidence="1">YvlB/LiaX N-terminal domain-containing protein</fullName>
    </recommendedName>
</protein>